<accession>A0A182CZZ8</accession>
<feature type="compositionally biased region" description="Basic residues" evidence="1">
    <location>
        <begin position="40"/>
        <end position="51"/>
    </location>
</feature>
<name>A0A182CZZ8_BLAVI</name>
<proteinExistence type="predicted"/>
<sequence>MGGRTGFGAHEAIEEVLCRGRAGHDAGAEPCEQAATGQNGKRRRRQAAVGA</sequence>
<evidence type="ECO:0000256" key="1">
    <source>
        <dbReference type="SAM" id="MobiDB-lite"/>
    </source>
</evidence>
<dbReference type="AlphaFoldDB" id="A0A182CZZ8"/>
<protein>
    <submittedName>
        <fullName evidence="2">Uncharacterized protein</fullName>
    </submittedName>
</protein>
<reference evidence="2" key="1">
    <citation type="journal article" date="2015" name="Genome Announc.">
        <title>Complete Genome Sequence of the Bacteriochlorophyll b-Producing Photosynthetic Bacterium Blastochloris viridis.</title>
        <authorList>
            <person name="Tsukatani Y."/>
            <person name="Hirose Y."/>
            <person name="Harada J."/>
            <person name="Misawa N."/>
            <person name="Mori K."/>
            <person name="Inoue K."/>
            <person name="Tamiaki H."/>
        </authorList>
    </citation>
    <scope>NUCLEOTIDE SEQUENCE [LARGE SCALE GENOMIC DNA]</scope>
    <source>
        <strain evidence="2">DSM 133</strain>
    </source>
</reference>
<evidence type="ECO:0000313" key="2">
    <source>
        <dbReference type="EMBL" id="BAR98092.1"/>
    </source>
</evidence>
<organism evidence="2">
    <name type="scientific">Blastochloris viridis</name>
    <name type="common">Rhodopseudomonas viridis</name>
    <dbReference type="NCBI Taxonomy" id="1079"/>
    <lineage>
        <taxon>Bacteria</taxon>
        <taxon>Pseudomonadati</taxon>
        <taxon>Pseudomonadota</taxon>
        <taxon>Alphaproteobacteria</taxon>
        <taxon>Hyphomicrobiales</taxon>
        <taxon>Blastochloridaceae</taxon>
        <taxon>Blastochloris</taxon>
    </lineage>
</organism>
<gene>
    <name evidence="2" type="ORF">BV133_499</name>
</gene>
<dbReference type="EMBL" id="AP014854">
    <property type="protein sequence ID" value="BAR98092.1"/>
    <property type="molecule type" value="Genomic_DNA"/>
</dbReference>
<feature type="region of interest" description="Disordered" evidence="1">
    <location>
        <begin position="24"/>
        <end position="51"/>
    </location>
</feature>